<evidence type="ECO:0000313" key="2">
    <source>
        <dbReference type="EMBL" id="KAJ7692899.1"/>
    </source>
</evidence>
<dbReference type="Gene3D" id="1.25.40.10">
    <property type="entry name" value="Tetratricopeptide repeat domain"/>
    <property type="match status" value="1"/>
</dbReference>
<dbReference type="Pfam" id="PF13374">
    <property type="entry name" value="TPR_10"/>
    <property type="match status" value="2"/>
</dbReference>
<dbReference type="EMBL" id="JARKIE010000049">
    <property type="protein sequence ID" value="KAJ7692899.1"/>
    <property type="molecule type" value="Genomic_DNA"/>
</dbReference>
<proteinExistence type="predicted"/>
<dbReference type="SUPFAM" id="SSF48452">
    <property type="entry name" value="TPR-like"/>
    <property type="match status" value="2"/>
</dbReference>
<dbReference type="GO" id="GO:0016787">
    <property type="term" value="F:hydrolase activity"/>
    <property type="evidence" value="ECO:0007669"/>
    <property type="project" value="UniProtKB-KW"/>
</dbReference>
<feature type="domain" description="DUF7779" evidence="1">
    <location>
        <begin position="242"/>
        <end position="350"/>
    </location>
</feature>
<comment type="caution">
    <text evidence="2">The sequence shown here is derived from an EMBL/GenBank/DDBJ whole genome shotgun (WGS) entry which is preliminary data.</text>
</comment>
<gene>
    <name evidence="2" type="ORF">B0H17DRAFT_846428</name>
</gene>
<dbReference type="InterPro" id="IPR011990">
    <property type="entry name" value="TPR-like_helical_dom_sf"/>
</dbReference>
<sequence length="596" mass="67353">MLCAPPSNIFHGRRKVLGNMHSYFTQDIGQRHMCLLYGLGGSGKTQIALKFIAESDATSRFSDVFCIDASTTDTINIGLKNIANTRHVGETPNDALHWLSARRTEWLLLFDNADDPTINLRNFFPRCAHGNILITSRNPQLRIHTPDAHHRISDMEEDDAVHLLLRSSTQDATPENYRLARDIVLFYLPLAVVQAGAFISKSGSLSNYLGVYKDNCARLLSERPNQTHDDYAWTVYTTWKISFDCLSRPASQLLQLSSLLHHDGISERIFANAASYKFKSSGPTKDEVQEPLKFLAQFLTPSGTWDSLKFMDLTTEIHGYSLIDLEPRSNMYSLHPLVHDWTRSTVQDEQSARECMAAIAGMSIPWGVEQGDYLFRQRLLPHLDSVTRRQTFIQSKFSYEYGYIYYEGGRGKEAERLTASLLTMQKRLLGEEHPSTLTAMGNLASTYCALGQWKQAEELGVIVMERRNRLFGKEHPETLLAMGDLAWTYHHLGRLEEAEELEVIVLEKQKQLFGNDHPDTLRAMGHLALTYFDLGHVKKGEALGTLVMEGRKCLLGAEHPETLRTMGNVAMARCSQGLLDDAEKLETLVLDGRKRV</sequence>
<evidence type="ECO:0000259" key="1">
    <source>
        <dbReference type="Pfam" id="PF25000"/>
    </source>
</evidence>
<keyword evidence="3" id="KW-1185">Reference proteome</keyword>
<dbReference type="AlphaFoldDB" id="A0AAD7DMA5"/>
<dbReference type="Proteomes" id="UP001221757">
    <property type="component" value="Unassembled WGS sequence"/>
</dbReference>
<dbReference type="SUPFAM" id="SSF52540">
    <property type="entry name" value="P-loop containing nucleoside triphosphate hydrolases"/>
    <property type="match status" value="1"/>
</dbReference>
<feature type="non-terminal residue" evidence="2">
    <location>
        <position position="1"/>
    </location>
</feature>
<reference evidence="2" key="1">
    <citation type="submission" date="2023-03" db="EMBL/GenBank/DDBJ databases">
        <title>Massive genome expansion in bonnet fungi (Mycena s.s.) driven by repeated elements and novel gene families across ecological guilds.</title>
        <authorList>
            <consortium name="Lawrence Berkeley National Laboratory"/>
            <person name="Harder C.B."/>
            <person name="Miyauchi S."/>
            <person name="Viragh M."/>
            <person name="Kuo A."/>
            <person name="Thoen E."/>
            <person name="Andreopoulos B."/>
            <person name="Lu D."/>
            <person name="Skrede I."/>
            <person name="Drula E."/>
            <person name="Henrissat B."/>
            <person name="Morin E."/>
            <person name="Kohler A."/>
            <person name="Barry K."/>
            <person name="LaButti K."/>
            <person name="Morin E."/>
            <person name="Salamov A."/>
            <person name="Lipzen A."/>
            <person name="Mereny Z."/>
            <person name="Hegedus B."/>
            <person name="Baldrian P."/>
            <person name="Stursova M."/>
            <person name="Weitz H."/>
            <person name="Taylor A."/>
            <person name="Grigoriev I.V."/>
            <person name="Nagy L.G."/>
            <person name="Martin F."/>
            <person name="Kauserud H."/>
        </authorList>
    </citation>
    <scope>NUCLEOTIDE SEQUENCE</scope>
    <source>
        <strain evidence="2">CBHHK067</strain>
    </source>
</reference>
<dbReference type="PANTHER" id="PTHR46082">
    <property type="entry name" value="ATP/GTP-BINDING PROTEIN-RELATED"/>
    <property type="match status" value="1"/>
</dbReference>
<dbReference type="Pfam" id="PF13424">
    <property type="entry name" value="TPR_12"/>
    <property type="match status" value="1"/>
</dbReference>
<dbReference type="Pfam" id="PF25000">
    <property type="entry name" value="DUF7779"/>
    <property type="match status" value="1"/>
</dbReference>
<name>A0AAD7DMA5_MYCRO</name>
<protein>
    <submittedName>
        <fullName evidence="2">P-loop containing nucleoside triphosphate hydrolase protein</fullName>
    </submittedName>
</protein>
<organism evidence="2 3">
    <name type="scientific">Mycena rosella</name>
    <name type="common">Pink bonnet</name>
    <name type="synonym">Agaricus rosellus</name>
    <dbReference type="NCBI Taxonomy" id="1033263"/>
    <lineage>
        <taxon>Eukaryota</taxon>
        <taxon>Fungi</taxon>
        <taxon>Dikarya</taxon>
        <taxon>Basidiomycota</taxon>
        <taxon>Agaricomycotina</taxon>
        <taxon>Agaricomycetes</taxon>
        <taxon>Agaricomycetidae</taxon>
        <taxon>Agaricales</taxon>
        <taxon>Marasmiineae</taxon>
        <taxon>Mycenaceae</taxon>
        <taxon>Mycena</taxon>
    </lineage>
</organism>
<dbReference type="InterPro" id="IPR056681">
    <property type="entry name" value="DUF7779"/>
</dbReference>
<dbReference type="InterPro" id="IPR053137">
    <property type="entry name" value="NLR-like"/>
</dbReference>
<dbReference type="PANTHER" id="PTHR46082:SF6">
    <property type="entry name" value="AAA+ ATPASE DOMAIN-CONTAINING PROTEIN-RELATED"/>
    <property type="match status" value="1"/>
</dbReference>
<accession>A0AAD7DMA5</accession>
<dbReference type="InterPro" id="IPR027417">
    <property type="entry name" value="P-loop_NTPase"/>
</dbReference>
<dbReference type="Gene3D" id="3.40.50.300">
    <property type="entry name" value="P-loop containing nucleotide triphosphate hydrolases"/>
    <property type="match status" value="1"/>
</dbReference>
<evidence type="ECO:0000313" key="3">
    <source>
        <dbReference type="Proteomes" id="UP001221757"/>
    </source>
</evidence>
<keyword evidence="2" id="KW-0378">Hydrolase</keyword>